<name>A0A2T5IYP8_9GAMM</name>
<accession>A0A2T5IYP8</accession>
<dbReference type="RefSeq" id="WP_107866005.1">
    <property type="nucleotide sequence ID" value="NZ_QAON01000009.1"/>
</dbReference>
<evidence type="ECO:0000313" key="3">
    <source>
        <dbReference type="EMBL" id="PTQ89095.1"/>
    </source>
</evidence>
<dbReference type="Gene3D" id="3.30.2310.20">
    <property type="entry name" value="RelE-like"/>
    <property type="match status" value="1"/>
</dbReference>
<dbReference type="PANTHER" id="PTHR35601">
    <property type="entry name" value="TOXIN RELE"/>
    <property type="match status" value="1"/>
</dbReference>
<dbReference type="InterPro" id="IPR035093">
    <property type="entry name" value="RelE/ParE_toxin_dom_sf"/>
</dbReference>
<dbReference type="SUPFAM" id="SSF143011">
    <property type="entry name" value="RelE-like"/>
    <property type="match status" value="1"/>
</dbReference>
<dbReference type="OrthoDB" id="9805098at2"/>
<dbReference type="PANTHER" id="PTHR35601:SF1">
    <property type="entry name" value="TOXIN RELE"/>
    <property type="match status" value="1"/>
</dbReference>
<dbReference type="AlphaFoldDB" id="A0A2T5IYP8"/>
<comment type="caution">
    <text evidence="3">The sequence shown here is derived from an EMBL/GenBank/DDBJ whole genome shotgun (WGS) entry which is preliminary data.</text>
</comment>
<dbReference type="InterPro" id="IPR007712">
    <property type="entry name" value="RelE/ParE_toxin"/>
</dbReference>
<sequence>MTYKLKFLPSAWKEWQKLAPVIKTQFKKKLLERLENPKVPVDKLNGYESVYKIKLRTVDYRLAYEVNDGEITVLVLIIGKRENNEVYDKLKSRIKHLP</sequence>
<evidence type="ECO:0000256" key="2">
    <source>
        <dbReference type="ARBA" id="ARBA00022649"/>
    </source>
</evidence>
<evidence type="ECO:0000256" key="1">
    <source>
        <dbReference type="ARBA" id="ARBA00006226"/>
    </source>
</evidence>
<keyword evidence="4" id="KW-1185">Reference proteome</keyword>
<reference evidence="3 4" key="1">
    <citation type="submission" date="2018-04" db="EMBL/GenBank/DDBJ databases">
        <title>Genomic Encyclopedia of Archaeal and Bacterial Type Strains, Phase II (KMG-II): from individual species to whole genera.</title>
        <authorList>
            <person name="Goeker M."/>
        </authorList>
    </citation>
    <scope>NUCLEOTIDE SEQUENCE [LARGE SCALE GENOMIC DNA]</scope>
    <source>
        <strain evidence="3 4">DSM 5822</strain>
    </source>
</reference>
<comment type="similarity">
    <text evidence="1">Belongs to the RelE toxin family.</text>
</comment>
<dbReference type="EMBL" id="QAON01000009">
    <property type="protein sequence ID" value="PTQ89095.1"/>
    <property type="molecule type" value="Genomic_DNA"/>
</dbReference>
<proteinExistence type="inferred from homology"/>
<evidence type="ECO:0000313" key="4">
    <source>
        <dbReference type="Proteomes" id="UP000244223"/>
    </source>
</evidence>
<protein>
    <submittedName>
        <fullName evidence="3">mRNA interferase RelE/StbE</fullName>
    </submittedName>
</protein>
<gene>
    <name evidence="3" type="ORF">C8N29_109118</name>
</gene>
<organism evidence="3 4">
    <name type="scientific">Agitococcus lubricus</name>
    <dbReference type="NCBI Taxonomy" id="1077255"/>
    <lineage>
        <taxon>Bacteria</taxon>
        <taxon>Pseudomonadati</taxon>
        <taxon>Pseudomonadota</taxon>
        <taxon>Gammaproteobacteria</taxon>
        <taxon>Moraxellales</taxon>
        <taxon>Moraxellaceae</taxon>
        <taxon>Agitococcus</taxon>
    </lineage>
</organism>
<dbReference type="Proteomes" id="UP000244223">
    <property type="component" value="Unassembled WGS sequence"/>
</dbReference>
<dbReference type="NCBIfam" id="TIGR02385">
    <property type="entry name" value="RelE_StbE"/>
    <property type="match status" value="1"/>
</dbReference>
<dbReference type="Pfam" id="PF05016">
    <property type="entry name" value="ParE_toxin"/>
    <property type="match status" value="1"/>
</dbReference>
<keyword evidence="2" id="KW-1277">Toxin-antitoxin system</keyword>